<evidence type="ECO:0000256" key="1">
    <source>
        <dbReference type="SAM" id="MobiDB-lite"/>
    </source>
</evidence>
<evidence type="ECO:0000313" key="3">
    <source>
        <dbReference type="Proteomes" id="UP000664859"/>
    </source>
</evidence>
<dbReference type="GO" id="GO:0005655">
    <property type="term" value="C:nucleolar ribonuclease P complex"/>
    <property type="evidence" value="ECO:0007669"/>
    <property type="project" value="TreeGrafter"/>
</dbReference>
<protein>
    <submittedName>
        <fullName evidence="2">Uncharacterized protein</fullName>
    </submittedName>
</protein>
<gene>
    <name evidence="2" type="ORF">JKP88DRAFT_289007</name>
</gene>
<accession>A0A835Z2F4</accession>
<dbReference type="PANTHER" id="PTHR14742:SF4">
    <property type="entry name" value="DDE TNP4 DOMAIN-CONTAINING PROTEIN"/>
    <property type="match status" value="1"/>
</dbReference>
<dbReference type="InterPro" id="IPR007175">
    <property type="entry name" value="Rpr2/Snm1/Rpp21"/>
</dbReference>
<dbReference type="PANTHER" id="PTHR14742">
    <property type="entry name" value="RIBONUCLEASE P SUBUNIT P21"/>
    <property type="match status" value="1"/>
</dbReference>
<dbReference type="AlphaFoldDB" id="A0A835Z2F4"/>
<sequence length="383" mass="41584">MAEGEEGLPKALIELGLDAAAFHRLDFLWRAAGAYAQPCPTLARRYAAQFKSLARVELHSIVGSDFFATDLCGHCHSRLEPGVNCTVRVRHRSKRSPLSRKLTAKSRGGAAPEQGLGRPQNQLVMTCALCGASTRLPGCTKSARQARRAASPVMRVFAAAPPASAKRAAAAADKPKRAKKVTLRQAQAAAAAEQLSALRPPNVDALTGASSASGAAAGAPVTEPLSLLEMLEQKSRKKRKSSAGGADALPSQQQQQQQQQLQPPPQLLQQEVKATQQQQQQQRLPRKLDALPPQQQQRKPPPQQQQQQRTSALQPQPKRKKRRQQAEQETLIPTGLRDGRGGYQRAVWAFLDGGLVLAHPVEQLFWQGGKREAAHTLAMWCAK</sequence>
<dbReference type="Gene3D" id="6.20.50.20">
    <property type="match status" value="1"/>
</dbReference>
<feature type="compositionally biased region" description="Low complexity" evidence="1">
    <location>
        <begin position="252"/>
        <end position="283"/>
    </location>
</feature>
<proteinExistence type="predicted"/>
<name>A0A835Z2F4_9STRA</name>
<dbReference type="EMBL" id="JAFCMP010000121">
    <property type="protein sequence ID" value="KAG5185805.1"/>
    <property type="molecule type" value="Genomic_DNA"/>
</dbReference>
<dbReference type="Proteomes" id="UP000664859">
    <property type="component" value="Unassembled WGS sequence"/>
</dbReference>
<reference evidence="2" key="1">
    <citation type="submission" date="2021-02" db="EMBL/GenBank/DDBJ databases">
        <title>First Annotated Genome of the Yellow-green Alga Tribonema minus.</title>
        <authorList>
            <person name="Mahan K.M."/>
        </authorList>
    </citation>
    <scope>NUCLEOTIDE SEQUENCE</scope>
    <source>
        <strain evidence="2">UTEX B ZZ1240</strain>
    </source>
</reference>
<dbReference type="Pfam" id="PF04032">
    <property type="entry name" value="Rpr2"/>
    <property type="match status" value="1"/>
</dbReference>
<feature type="region of interest" description="Disordered" evidence="1">
    <location>
        <begin position="233"/>
        <end position="338"/>
    </location>
</feature>
<feature type="compositionally biased region" description="Low complexity" evidence="1">
    <location>
        <begin position="292"/>
        <end position="316"/>
    </location>
</feature>
<comment type="caution">
    <text evidence="2">The sequence shown here is derived from an EMBL/GenBank/DDBJ whole genome shotgun (WGS) entry which is preliminary data.</text>
</comment>
<dbReference type="GO" id="GO:0008033">
    <property type="term" value="P:tRNA processing"/>
    <property type="evidence" value="ECO:0007669"/>
    <property type="project" value="TreeGrafter"/>
</dbReference>
<organism evidence="2 3">
    <name type="scientific">Tribonema minus</name>
    <dbReference type="NCBI Taxonomy" id="303371"/>
    <lineage>
        <taxon>Eukaryota</taxon>
        <taxon>Sar</taxon>
        <taxon>Stramenopiles</taxon>
        <taxon>Ochrophyta</taxon>
        <taxon>PX clade</taxon>
        <taxon>Xanthophyceae</taxon>
        <taxon>Tribonematales</taxon>
        <taxon>Tribonemataceae</taxon>
        <taxon>Tribonema</taxon>
    </lineage>
</organism>
<feature type="region of interest" description="Disordered" evidence="1">
    <location>
        <begin position="94"/>
        <end position="117"/>
    </location>
</feature>
<evidence type="ECO:0000313" key="2">
    <source>
        <dbReference type="EMBL" id="KAG5185805.1"/>
    </source>
</evidence>
<feature type="compositionally biased region" description="Basic residues" evidence="1">
    <location>
        <begin position="94"/>
        <end position="104"/>
    </location>
</feature>
<keyword evidence="3" id="KW-1185">Reference proteome</keyword>